<dbReference type="Proteomes" id="UP000046393">
    <property type="component" value="Unplaced"/>
</dbReference>
<dbReference type="AlphaFoldDB" id="A0A0N5APK2"/>
<evidence type="ECO:0000313" key="1">
    <source>
        <dbReference type="Proteomes" id="UP000046393"/>
    </source>
</evidence>
<dbReference type="Pfam" id="PF16672">
    <property type="entry name" value="LAMTOR5"/>
    <property type="match status" value="1"/>
</dbReference>
<dbReference type="WBParaSite" id="SMUV_0000658201-mRNA-1">
    <property type="protein sequence ID" value="SMUV_0000658201-mRNA-1"/>
    <property type="gene ID" value="SMUV_0000658201"/>
</dbReference>
<organism evidence="1 2">
    <name type="scientific">Syphacia muris</name>
    <dbReference type="NCBI Taxonomy" id="451379"/>
    <lineage>
        <taxon>Eukaryota</taxon>
        <taxon>Metazoa</taxon>
        <taxon>Ecdysozoa</taxon>
        <taxon>Nematoda</taxon>
        <taxon>Chromadorea</taxon>
        <taxon>Rhabditida</taxon>
        <taxon>Spirurina</taxon>
        <taxon>Oxyuridomorpha</taxon>
        <taxon>Oxyuroidea</taxon>
        <taxon>Oxyuridae</taxon>
        <taxon>Syphacia</taxon>
    </lineage>
</organism>
<accession>A0A0N5APK2</accession>
<keyword evidence="1" id="KW-1185">Reference proteome</keyword>
<dbReference type="GO" id="GO:0071986">
    <property type="term" value="C:Ragulator complex"/>
    <property type="evidence" value="ECO:0007669"/>
    <property type="project" value="InterPro"/>
</dbReference>
<dbReference type="InterPro" id="IPR024135">
    <property type="entry name" value="LAMTOR5"/>
</dbReference>
<dbReference type="GO" id="GO:0043066">
    <property type="term" value="P:negative regulation of apoptotic process"/>
    <property type="evidence" value="ECO:0007669"/>
    <property type="project" value="InterPro"/>
</dbReference>
<dbReference type="Gene3D" id="3.30.450.30">
    <property type="entry name" value="Dynein light chain 2a, cytoplasmic"/>
    <property type="match status" value="1"/>
</dbReference>
<reference evidence="2" key="1">
    <citation type="submission" date="2017-02" db="UniProtKB">
        <authorList>
            <consortium name="WormBaseParasite"/>
        </authorList>
    </citation>
    <scope>IDENTIFICATION</scope>
</reference>
<name>A0A0N5APK2_9BILA</name>
<protein>
    <submittedName>
        <fullName evidence="2">Late endosomal/lysosomal adaptor and MAPK and MTOR activator 5</fullName>
    </submittedName>
</protein>
<proteinExistence type="predicted"/>
<evidence type="ECO:0000313" key="2">
    <source>
        <dbReference type="WBParaSite" id="SMUV_0000658201-mRNA-1"/>
    </source>
</evidence>
<sequence length="91" mass="9789">MGTQLKKCMDQLMEEPGMLSVVCADEQGLTISQKEAPNHKAISAAARDILELAKKLGHCRQTPTVTLKGSGSNITIAQDISVITILQRKNA</sequence>